<evidence type="ECO:0000256" key="1">
    <source>
        <dbReference type="ARBA" id="ARBA00022908"/>
    </source>
</evidence>
<dbReference type="InterPro" id="IPR013762">
    <property type="entry name" value="Integrase-like_cat_sf"/>
</dbReference>
<reference evidence="7 8" key="1">
    <citation type="journal article" date="2019" name="Sci. Rep.">
        <title>Extended insight into the Mycobacterium chelonae-abscessus complex through whole genome sequencing of Mycobacterium salmoniphilum outbreak and Mycobacterium salmoniphilum-like strains.</title>
        <authorList>
            <person name="Behra P.R.K."/>
            <person name="Das S."/>
            <person name="Pettersson B.M.F."/>
            <person name="Shirreff L."/>
            <person name="DuCote T."/>
            <person name="Jacobsson K.G."/>
            <person name="Ennis D.G."/>
            <person name="Kirsebom L.A."/>
        </authorList>
    </citation>
    <scope>NUCLEOTIDE SEQUENCE [LARGE SCALE GENOMIC DNA]</scope>
    <source>
        <strain evidence="7 8">CCUG 63697</strain>
    </source>
</reference>
<name>A0A4V3HUQ4_9MYCO</name>
<sequence length="410" mass="46444">MVRSVEHLQIELGGYVRPGESCVPWLVYDDAGEVVRPIAEFLRDFAARGTSPSSIRSYAYALLRWWRWLATVDVMWDRATQAEVRDLALWLQLHPKPRRLPRTASATTVGTTNQITGKQYLDDHYAARTIRHSNAVVSSFYEFWGEQGLGPLVNPVARDHRDRGRANAHHNPMHRFRAEGRIRHNPKIPRRRPRAMTDDAWGALFDAMGSNRDRALLALAISNGARASEVLGMRGIDVDWGNQQVRVIRKGTRAEQWLPASSDAFVWLRLYLSEVSVRLEDPLWVTLRKQRDVDGTMNRVPLTYEALRGVLRRANAKLGTNWTMHDLRHTCALRMAADRNVSLRDVQTILGHAHLETTAEVYLVEDERHTVERVAEHLARLAEPKPQPAPVGEGYSAGDLAVLFGKGVLS</sequence>
<evidence type="ECO:0000256" key="2">
    <source>
        <dbReference type="ARBA" id="ARBA00023125"/>
    </source>
</evidence>
<dbReference type="Pfam" id="PF02899">
    <property type="entry name" value="Phage_int_SAM_1"/>
    <property type="match status" value="1"/>
</dbReference>
<gene>
    <name evidence="7" type="primary">xerD_3</name>
    <name evidence="7" type="ORF">CCUG63697_03739</name>
</gene>
<evidence type="ECO:0000259" key="5">
    <source>
        <dbReference type="PROSITE" id="PS51898"/>
    </source>
</evidence>
<dbReference type="PROSITE" id="PS51900">
    <property type="entry name" value="CB"/>
    <property type="match status" value="1"/>
</dbReference>
<feature type="domain" description="Core-binding (CB)" evidence="6">
    <location>
        <begin position="32"/>
        <end position="145"/>
    </location>
</feature>
<proteinExistence type="predicted"/>
<dbReference type="InterPro" id="IPR004107">
    <property type="entry name" value="Integrase_SAM-like_N"/>
</dbReference>
<dbReference type="InterPro" id="IPR050090">
    <property type="entry name" value="Tyrosine_recombinase_XerCD"/>
</dbReference>
<dbReference type="GO" id="GO:0015074">
    <property type="term" value="P:DNA integration"/>
    <property type="evidence" value="ECO:0007669"/>
    <property type="project" value="UniProtKB-KW"/>
</dbReference>
<dbReference type="InterPro" id="IPR002104">
    <property type="entry name" value="Integrase_catalytic"/>
</dbReference>
<keyword evidence="1" id="KW-0229">DNA integration</keyword>
<dbReference type="InterPro" id="IPR010998">
    <property type="entry name" value="Integrase_recombinase_N"/>
</dbReference>
<dbReference type="Gene3D" id="1.10.443.10">
    <property type="entry name" value="Intergrase catalytic core"/>
    <property type="match status" value="1"/>
</dbReference>
<dbReference type="InterPro" id="IPR044068">
    <property type="entry name" value="CB"/>
</dbReference>
<dbReference type="Pfam" id="PF00589">
    <property type="entry name" value="Phage_integrase"/>
    <property type="match status" value="1"/>
</dbReference>
<keyword evidence="3" id="KW-0233">DNA recombination</keyword>
<dbReference type="SUPFAM" id="SSF56349">
    <property type="entry name" value="DNA breaking-rejoining enzymes"/>
    <property type="match status" value="1"/>
</dbReference>
<dbReference type="GO" id="GO:0003677">
    <property type="term" value="F:DNA binding"/>
    <property type="evidence" value="ECO:0007669"/>
    <property type="project" value="UniProtKB-UniRule"/>
</dbReference>
<feature type="domain" description="Tyr recombinase" evidence="5">
    <location>
        <begin position="191"/>
        <end position="383"/>
    </location>
</feature>
<dbReference type="InterPro" id="IPR011010">
    <property type="entry name" value="DNA_brk_join_enz"/>
</dbReference>
<accession>A0A4V3HUQ4</accession>
<organism evidence="7 8">
    <name type="scientific">Mycobacteroides franklinii</name>
    <dbReference type="NCBI Taxonomy" id="948102"/>
    <lineage>
        <taxon>Bacteria</taxon>
        <taxon>Bacillati</taxon>
        <taxon>Actinomycetota</taxon>
        <taxon>Actinomycetes</taxon>
        <taxon>Mycobacteriales</taxon>
        <taxon>Mycobacteriaceae</taxon>
        <taxon>Mycobacteroides</taxon>
    </lineage>
</organism>
<evidence type="ECO:0000313" key="8">
    <source>
        <dbReference type="Proteomes" id="UP000295165"/>
    </source>
</evidence>
<dbReference type="PANTHER" id="PTHR30349:SF81">
    <property type="entry name" value="TYROSINE RECOMBINASE XERC"/>
    <property type="match status" value="1"/>
</dbReference>
<comment type="caution">
    <text evidence="7">The sequence shown here is derived from an EMBL/GenBank/DDBJ whole genome shotgun (WGS) entry which is preliminary data.</text>
</comment>
<dbReference type="AlphaFoldDB" id="A0A4V3HUQ4"/>
<dbReference type="Proteomes" id="UP000295165">
    <property type="component" value="Unassembled WGS sequence"/>
</dbReference>
<evidence type="ECO:0000256" key="4">
    <source>
        <dbReference type="PROSITE-ProRule" id="PRU01248"/>
    </source>
</evidence>
<evidence type="ECO:0000256" key="3">
    <source>
        <dbReference type="ARBA" id="ARBA00023172"/>
    </source>
</evidence>
<protein>
    <submittedName>
        <fullName evidence="7">Tyrosine recombinase XerD</fullName>
    </submittedName>
</protein>
<keyword evidence="8" id="KW-1185">Reference proteome</keyword>
<dbReference type="PROSITE" id="PS51898">
    <property type="entry name" value="TYR_RECOMBINASE"/>
    <property type="match status" value="1"/>
</dbReference>
<dbReference type="PANTHER" id="PTHR30349">
    <property type="entry name" value="PHAGE INTEGRASE-RELATED"/>
    <property type="match status" value="1"/>
</dbReference>
<keyword evidence="2 4" id="KW-0238">DNA-binding</keyword>
<dbReference type="EMBL" id="PECC01000028">
    <property type="protein sequence ID" value="TDZ49203.1"/>
    <property type="molecule type" value="Genomic_DNA"/>
</dbReference>
<evidence type="ECO:0000259" key="6">
    <source>
        <dbReference type="PROSITE" id="PS51900"/>
    </source>
</evidence>
<dbReference type="Gene3D" id="1.10.150.130">
    <property type="match status" value="1"/>
</dbReference>
<evidence type="ECO:0000313" key="7">
    <source>
        <dbReference type="EMBL" id="TDZ49203.1"/>
    </source>
</evidence>
<dbReference type="GO" id="GO:0006310">
    <property type="term" value="P:DNA recombination"/>
    <property type="evidence" value="ECO:0007669"/>
    <property type="project" value="UniProtKB-KW"/>
</dbReference>
<dbReference type="CDD" id="cd00397">
    <property type="entry name" value="DNA_BRE_C"/>
    <property type="match status" value="1"/>
</dbReference>